<dbReference type="Proteomes" id="UP000287651">
    <property type="component" value="Unassembled WGS sequence"/>
</dbReference>
<evidence type="ECO:0000259" key="11">
    <source>
        <dbReference type="PROSITE" id="PS50071"/>
    </source>
</evidence>
<feature type="domain" description="Homeobox" evidence="11">
    <location>
        <begin position="1"/>
        <end position="28"/>
    </location>
</feature>
<dbReference type="PROSITE" id="PS50071">
    <property type="entry name" value="HOMEOBOX_2"/>
    <property type="match status" value="1"/>
</dbReference>
<dbReference type="PANTHER" id="PTHR45654">
    <property type="entry name" value="HOMEOBOX-LEUCINE ZIPPER PROTEIN MERISTEM L1"/>
    <property type="match status" value="1"/>
</dbReference>
<dbReference type="GO" id="GO:0003677">
    <property type="term" value="F:DNA binding"/>
    <property type="evidence" value="ECO:0007669"/>
    <property type="project" value="UniProtKB-UniRule"/>
</dbReference>
<accession>A0A426YAV5</accession>
<gene>
    <name evidence="13" type="ORF">B296_00052790</name>
</gene>
<keyword evidence="10" id="KW-0812">Transmembrane</keyword>
<evidence type="ECO:0000256" key="3">
    <source>
        <dbReference type="ARBA" id="ARBA00023054"/>
    </source>
</evidence>
<evidence type="ECO:0000256" key="2">
    <source>
        <dbReference type="ARBA" id="ARBA00006789"/>
    </source>
</evidence>
<sequence length="296" mass="32160">MELSKRLCLEPRQVKFWFQNRRTQMKAFALASEFISVVNNLIFFGSFLLFPDVLANHGNQTQMERYENSILKQENDKLRAENLSIRDAMRNPMCCNCGGPVVLGEISLEEQHLRIENARLKDELDRVCALAGKFLGKSVSALDGPLALPTPNSSLELAVGTNGFAGLGSVSAATLPPLADFTSGSSSPLGTVITPARAVGAGAIGGVDTSQEKFVFLELALAAMDELVKMAEMEEPLWIRSLDAGRETLNYVEYDRCFPRCVGAKPTGFASEATRETGFVIINSSALVETLMDAVS</sequence>
<proteinExistence type="inferred from homology"/>
<keyword evidence="5 7" id="KW-0371">Homeobox</keyword>
<evidence type="ECO:0000256" key="1">
    <source>
        <dbReference type="ARBA" id="ARBA00004123"/>
    </source>
</evidence>
<dbReference type="PROSITE" id="PS00027">
    <property type="entry name" value="HOMEOBOX_1"/>
    <property type="match status" value="1"/>
</dbReference>
<evidence type="ECO:0000256" key="4">
    <source>
        <dbReference type="ARBA" id="ARBA00023125"/>
    </source>
</evidence>
<name>A0A426YAV5_ENSVE</name>
<dbReference type="PROSITE" id="PS50848">
    <property type="entry name" value="START"/>
    <property type="match status" value="1"/>
</dbReference>
<dbReference type="InterPro" id="IPR017970">
    <property type="entry name" value="Homeobox_CS"/>
</dbReference>
<dbReference type="PANTHER" id="PTHR45654:SF5">
    <property type="entry name" value="HOMEOBOX-LEUCINE ZIPPER PROTEIN ANTHOCYANINLESS 2-RELATED"/>
    <property type="match status" value="1"/>
</dbReference>
<comment type="subcellular location">
    <subcellularLocation>
        <location evidence="1 7 8">Nucleus</location>
    </subcellularLocation>
</comment>
<feature type="transmembrane region" description="Helical" evidence="10">
    <location>
        <begin position="27"/>
        <end position="50"/>
    </location>
</feature>
<dbReference type="SUPFAM" id="SSF46689">
    <property type="entry name" value="Homeodomain-like"/>
    <property type="match status" value="1"/>
</dbReference>
<feature type="DNA-binding region" description="Homeobox" evidence="7">
    <location>
        <begin position="3"/>
        <end position="29"/>
    </location>
</feature>
<evidence type="ECO:0000313" key="13">
    <source>
        <dbReference type="EMBL" id="RRT48849.1"/>
    </source>
</evidence>
<dbReference type="GO" id="GO:0000981">
    <property type="term" value="F:DNA-binding transcription factor activity, RNA polymerase II-specific"/>
    <property type="evidence" value="ECO:0007669"/>
    <property type="project" value="InterPro"/>
</dbReference>
<comment type="caution">
    <text evidence="13">The sequence shown here is derived from an EMBL/GenBank/DDBJ whole genome shotgun (WGS) entry which is preliminary data.</text>
</comment>
<dbReference type="InterPro" id="IPR009057">
    <property type="entry name" value="Homeodomain-like_sf"/>
</dbReference>
<dbReference type="InterPro" id="IPR001356">
    <property type="entry name" value="HD"/>
</dbReference>
<dbReference type="GO" id="GO:0008289">
    <property type="term" value="F:lipid binding"/>
    <property type="evidence" value="ECO:0007669"/>
    <property type="project" value="InterPro"/>
</dbReference>
<evidence type="ECO:0000256" key="5">
    <source>
        <dbReference type="ARBA" id="ARBA00023155"/>
    </source>
</evidence>
<dbReference type="Gene3D" id="1.10.10.60">
    <property type="entry name" value="Homeodomain-like"/>
    <property type="match status" value="1"/>
</dbReference>
<evidence type="ECO:0000256" key="9">
    <source>
        <dbReference type="SAM" id="Coils"/>
    </source>
</evidence>
<dbReference type="AlphaFoldDB" id="A0A426YAV5"/>
<dbReference type="EMBL" id="AMZH03013694">
    <property type="protein sequence ID" value="RRT48849.1"/>
    <property type="molecule type" value="Genomic_DNA"/>
</dbReference>
<evidence type="ECO:0000256" key="6">
    <source>
        <dbReference type="ARBA" id="ARBA00023242"/>
    </source>
</evidence>
<evidence type="ECO:0000256" key="7">
    <source>
        <dbReference type="PROSITE-ProRule" id="PRU00108"/>
    </source>
</evidence>
<evidence type="ECO:0008006" key="15">
    <source>
        <dbReference type="Google" id="ProtNLM"/>
    </source>
</evidence>
<dbReference type="Pfam" id="PF00046">
    <property type="entry name" value="Homeodomain"/>
    <property type="match status" value="1"/>
</dbReference>
<evidence type="ECO:0000313" key="14">
    <source>
        <dbReference type="Proteomes" id="UP000287651"/>
    </source>
</evidence>
<keyword evidence="3 9" id="KW-0175">Coiled coil</keyword>
<dbReference type="InterPro" id="IPR002913">
    <property type="entry name" value="START_lipid-bd_dom"/>
</dbReference>
<keyword evidence="10" id="KW-1133">Transmembrane helix</keyword>
<dbReference type="CDD" id="cd00086">
    <property type="entry name" value="homeodomain"/>
    <property type="match status" value="1"/>
</dbReference>
<evidence type="ECO:0000256" key="10">
    <source>
        <dbReference type="SAM" id="Phobius"/>
    </source>
</evidence>
<feature type="domain" description="START" evidence="12">
    <location>
        <begin position="209"/>
        <end position="296"/>
    </location>
</feature>
<feature type="coiled-coil region" evidence="9">
    <location>
        <begin position="63"/>
        <end position="91"/>
    </location>
</feature>
<reference evidence="13 14" key="1">
    <citation type="journal article" date="2014" name="Agronomy (Basel)">
        <title>A Draft Genome Sequence for Ensete ventricosum, the Drought-Tolerant Tree Against Hunger.</title>
        <authorList>
            <person name="Harrison J."/>
            <person name="Moore K.A."/>
            <person name="Paszkiewicz K."/>
            <person name="Jones T."/>
            <person name="Grant M."/>
            <person name="Ambacheew D."/>
            <person name="Muzemil S."/>
            <person name="Studholme D.J."/>
        </authorList>
    </citation>
    <scope>NUCLEOTIDE SEQUENCE [LARGE SCALE GENOMIC DNA]</scope>
</reference>
<organism evidence="13 14">
    <name type="scientific">Ensete ventricosum</name>
    <name type="common">Abyssinian banana</name>
    <name type="synonym">Musa ensete</name>
    <dbReference type="NCBI Taxonomy" id="4639"/>
    <lineage>
        <taxon>Eukaryota</taxon>
        <taxon>Viridiplantae</taxon>
        <taxon>Streptophyta</taxon>
        <taxon>Embryophyta</taxon>
        <taxon>Tracheophyta</taxon>
        <taxon>Spermatophyta</taxon>
        <taxon>Magnoliopsida</taxon>
        <taxon>Liliopsida</taxon>
        <taxon>Zingiberales</taxon>
        <taxon>Musaceae</taxon>
        <taxon>Ensete</taxon>
    </lineage>
</organism>
<dbReference type="InterPro" id="IPR042160">
    <property type="entry name" value="HD-Zip_IV"/>
</dbReference>
<keyword evidence="10" id="KW-0472">Membrane</keyword>
<evidence type="ECO:0000259" key="12">
    <source>
        <dbReference type="PROSITE" id="PS50848"/>
    </source>
</evidence>
<evidence type="ECO:0000256" key="8">
    <source>
        <dbReference type="RuleBase" id="RU000682"/>
    </source>
</evidence>
<dbReference type="GO" id="GO:0005634">
    <property type="term" value="C:nucleus"/>
    <property type="evidence" value="ECO:0007669"/>
    <property type="project" value="UniProtKB-SubCell"/>
</dbReference>
<comment type="similarity">
    <text evidence="2">Belongs to the HD-ZIP homeobox family. Class IV subfamily.</text>
</comment>
<keyword evidence="6 7" id="KW-0539">Nucleus</keyword>
<keyword evidence="4 7" id="KW-0238">DNA-binding</keyword>
<protein>
    <recommendedName>
        <fullName evidence="15">Homeobox domain-containing protein</fullName>
    </recommendedName>
</protein>